<keyword evidence="4 11" id="KW-0812">Transmembrane</keyword>
<dbReference type="EC" id="2.3.1.225" evidence="2"/>
<name>A0A077YBM3_PLAYE</name>
<dbReference type="PANTHER" id="PTHR22883">
    <property type="entry name" value="ZINC FINGER DHHC DOMAIN CONTAINING PROTEIN"/>
    <property type="match status" value="1"/>
</dbReference>
<reference evidence="15 16" key="1">
    <citation type="journal article" date="2014" name="BMC Biol.">
        <title>A comprehensive evaluation of rodent malaria parasite genomes and gene expression.</title>
        <authorList>
            <person name="Otto T.D."/>
            <person name="Bohme U."/>
            <person name="Jackson A.P."/>
            <person name="Hunt M."/>
            <person name="Franke-Fayard B."/>
            <person name="Hoeijmakers W.A."/>
            <person name="Religa A.A."/>
            <person name="Robertson L."/>
            <person name="Sanders M."/>
            <person name="Ogun S.A."/>
            <person name="Cunningham D."/>
            <person name="Erhart A."/>
            <person name="Billker O."/>
            <person name="Khan S.M."/>
            <person name="Stunnenberg H.G."/>
            <person name="Langhorne J."/>
            <person name="Holder A.A."/>
            <person name="Waters A.P."/>
            <person name="Newbold C.I."/>
            <person name="Pain A."/>
            <person name="Berriman M."/>
            <person name="Janse C.J."/>
        </authorList>
    </citation>
    <scope>NUCLEOTIDE SEQUENCE [LARGE SCALE GENOMIC DNA]</scope>
    <source>
        <strain evidence="14 15">17X</strain>
        <strain evidence="13 16">YM</strain>
    </source>
</reference>
<evidence type="ECO:0000256" key="7">
    <source>
        <dbReference type="ARBA" id="ARBA00023139"/>
    </source>
</evidence>
<feature type="transmembrane region" description="Helical" evidence="11">
    <location>
        <begin position="222"/>
        <end position="253"/>
    </location>
</feature>
<dbReference type="GO" id="GO:0019706">
    <property type="term" value="F:protein-cysteine S-palmitoyltransferase activity"/>
    <property type="evidence" value="ECO:0007669"/>
    <property type="project" value="UniProtKB-EC"/>
</dbReference>
<reference evidence="13" key="3">
    <citation type="submission" date="2014-05" db="EMBL/GenBank/DDBJ databases">
        <authorList>
            <person name="Aslett A.Martin."/>
            <person name="De Silva Nishadi"/>
        </authorList>
    </citation>
    <scope>NUCLEOTIDE SEQUENCE</scope>
    <source>
        <strain evidence="13">YM</strain>
    </source>
</reference>
<dbReference type="InterPro" id="IPR001594">
    <property type="entry name" value="Palmitoyltrfase_DHHC"/>
</dbReference>
<evidence type="ECO:0000256" key="2">
    <source>
        <dbReference type="ARBA" id="ARBA00012210"/>
    </source>
</evidence>
<feature type="transmembrane region" description="Helical" evidence="11">
    <location>
        <begin position="71"/>
        <end position="90"/>
    </location>
</feature>
<dbReference type="KEGG" id="pyo:PY17X_1422600"/>
<evidence type="ECO:0000256" key="11">
    <source>
        <dbReference type="SAM" id="Phobius"/>
    </source>
</evidence>
<dbReference type="GO" id="GO:0006612">
    <property type="term" value="P:protein targeting to membrane"/>
    <property type="evidence" value="ECO:0007669"/>
    <property type="project" value="TreeGrafter"/>
</dbReference>
<evidence type="ECO:0000256" key="5">
    <source>
        <dbReference type="ARBA" id="ARBA00022989"/>
    </source>
</evidence>
<dbReference type="EMBL" id="LK934642">
    <property type="protein sequence ID" value="CDU20579.1"/>
    <property type="molecule type" value="Genomic_DNA"/>
</dbReference>
<dbReference type="OrthoDB" id="4096362at2759"/>
<dbReference type="Pfam" id="PF01529">
    <property type="entry name" value="DHHC"/>
    <property type="match status" value="1"/>
</dbReference>
<comment type="catalytic activity">
    <reaction evidence="10">
        <text>L-cysteinyl-[protein] + hexadecanoyl-CoA = S-hexadecanoyl-L-cysteinyl-[protein] + CoA</text>
        <dbReference type="Rhea" id="RHEA:36683"/>
        <dbReference type="Rhea" id="RHEA-COMP:10131"/>
        <dbReference type="Rhea" id="RHEA-COMP:11032"/>
        <dbReference type="ChEBI" id="CHEBI:29950"/>
        <dbReference type="ChEBI" id="CHEBI:57287"/>
        <dbReference type="ChEBI" id="CHEBI:57379"/>
        <dbReference type="ChEBI" id="CHEBI:74151"/>
        <dbReference type="EC" id="2.3.1.225"/>
    </reaction>
</comment>
<comment type="subcellular location">
    <subcellularLocation>
        <location evidence="1">Endomembrane system</location>
        <topology evidence="1">Multi-pass membrane protein</topology>
    </subcellularLocation>
</comment>
<feature type="domain" description="Palmitoyltransferase DHHC" evidence="12">
    <location>
        <begin position="135"/>
        <end position="269"/>
    </location>
</feature>
<evidence type="ECO:0000256" key="6">
    <source>
        <dbReference type="ARBA" id="ARBA00023136"/>
    </source>
</evidence>
<evidence type="ECO:0000256" key="9">
    <source>
        <dbReference type="ARBA" id="ARBA00023315"/>
    </source>
</evidence>
<dbReference type="EMBL" id="LM993668">
    <property type="protein sequence ID" value="VTZ81540.1"/>
    <property type="molecule type" value="Genomic_DNA"/>
</dbReference>
<dbReference type="GO" id="GO:0005783">
    <property type="term" value="C:endoplasmic reticulum"/>
    <property type="evidence" value="ECO:0007669"/>
    <property type="project" value="TreeGrafter"/>
</dbReference>
<dbReference type="AlphaFoldDB" id="A0A077YBM3"/>
<accession>A0A077YBM3</accession>
<evidence type="ECO:0000313" key="14">
    <source>
        <dbReference type="EMBL" id="VTZ81540.1"/>
    </source>
</evidence>
<keyword evidence="8" id="KW-0449">Lipoprotein</keyword>
<gene>
    <name evidence="14" type="ORF">PY17X_1422600</name>
    <name evidence="13" type="ORF">PYYM_1424400</name>
</gene>
<dbReference type="VEuPathDB" id="PlasmoDB:PY02619"/>
<dbReference type="OMA" id="ETKINCF"/>
<dbReference type="VEuPathDB" id="PlasmoDB:PY17X_1422600"/>
<dbReference type="VEuPathDB" id="PlasmoDB:Py17XNL_001401074"/>
<reference evidence="14" key="2">
    <citation type="submission" date="2014-05" db="EMBL/GenBank/DDBJ databases">
        <authorList>
            <person name="Aslett M.A."/>
            <person name="De Silva N."/>
        </authorList>
    </citation>
    <scope>NUCLEOTIDE SEQUENCE</scope>
    <source>
        <strain evidence="14">17X</strain>
    </source>
</reference>
<dbReference type="PROSITE" id="PS50216">
    <property type="entry name" value="DHHC"/>
    <property type="match status" value="1"/>
</dbReference>
<dbReference type="PANTHER" id="PTHR22883:SF43">
    <property type="entry name" value="PALMITOYLTRANSFERASE APP"/>
    <property type="match status" value="1"/>
</dbReference>
<dbReference type="VEuPathDB" id="PlasmoDB:PYYM_1424400"/>
<evidence type="ECO:0000256" key="10">
    <source>
        <dbReference type="ARBA" id="ARBA00048048"/>
    </source>
</evidence>
<evidence type="ECO:0000256" key="8">
    <source>
        <dbReference type="ARBA" id="ARBA00023288"/>
    </source>
</evidence>
<keyword evidence="3 13" id="KW-0808">Transferase</keyword>
<evidence type="ECO:0000313" key="16">
    <source>
        <dbReference type="Proteomes" id="UP000072904"/>
    </source>
</evidence>
<dbReference type="Proteomes" id="UP000072874">
    <property type="component" value="Chromosome 14"/>
</dbReference>
<proteinExistence type="predicted"/>
<dbReference type="InterPro" id="IPR039859">
    <property type="entry name" value="PFA4/ZDH16/20/ERF2-like"/>
</dbReference>
<keyword evidence="6 11" id="KW-0472">Membrane</keyword>
<feature type="transmembrane region" description="Helical" evidence="11">
    <location>
        <begin position="182"/>
        <end position="202"/>
    </location>
</feature>
<dbReference type="RefSeq" id="XP_730526.1">
    <property type="nucleotide sequence ID" value="XM_725433.1"/>
</dbReference>
<evidence type="ECO:0000256" key="3">
    <source>
        <dbReference type="ARBA" id="ARBA00022679"/>
    </source>
</evidence>
<evidence type="ECO:0000259" key="12">
    <source>
        <dbReference type="Pfam" id="PF01529"/>
    </source>
</evidence>
<keyword evidence="9 13" id="KW-0012">Acyltransferase</keyword>
<protein>
    <recommendedName>
        <fullName evidence="2">protein S-acyltransferase</fullName>
        <ecNumber evidence="2">2.3.1.225</ecNumber>
    </recommendedName>
</protein>
<evidence type="ECO:0000256" key="4">
    <source>
        <dbReference type="ARBA" id="ARBA00022692"/>
    </source>
</evidence>
<evidence type="ECO:0000256" key="1">
    <source>
        <dbReference type="ARBA" id="ARBA00004127"/>
    </source>
</evidence>
<dbReference type="Proteomes" id="UP000072904">
    <property type="component" value="Chromosome 14"/>
</dbReference>
<dbReference type="GeneID" id="3829750"/>
<feature type="transmembrane region" description="Helical" evidence="11">
    <location>
        <begin position="41"/>
        <end position="59"/>
    </location>
</feature>
<keyword evidence="7" id="KW-0564">Palmitate</keyword>
<reference evidence="14" key="4">
    <citation type="submission" date="2019-05" db="EMBL/GenBank/DDBJ databases">
        <authorList>
            <consortium name="Pathogen Informatics"/>
        </authorList>
    </citation>
    <scope>NUCLEOTIDE SEQUENCE</scope>
    <source>
        <strain evidence="14">17X</strain>
    </source>
</reference>
<dbReference type="GO" id="GO:0005794">
    <property type="term" value="C:Golgi apparatus"/>
    <property type="evidence" value="ECO:0007669"/>
    <property type="project" value="TreeGrafter"/>
</dbReference>
<organism evidence="13 16">
    <name type="scientific">Plasmodium yoelii</name>
    <dbReference type="NCBI Taxonomy" id="5861"/>
    <lineage>
        <taxon>Eukaryota</taxon>
        <taxon>Sar</taxon>
        <taxon>Alveolata</taxon>
        <taxon>Apicomplexa</taxon>
        <taxon>Aconoidasida</taxon>
        <taxon>Haemosporida</taxon>
        <taxon>Plasmodiidae</taxon>
        <taxon>Plasmodium</taxon>
        <taxon>Plasmodium (Vinckeia)</taxon>
    </lineage>
</organism>
<evidence type="ECO:0000313" key="15">
    <source>
        <dbReference type="Proteomes" id="UP000072874"/>
    </source>
</evidence>
<sequence length="1014" mass="119650">MKIFKSNKSLERVNFDKINNVQIYGENQIHCNGLFISGPSFLAVTSSFLMMVIPVAIFHAFTSPWLFKKDIYLVTVFNLLFFVLTIYTFFKTSFMDPGIIPRQNSVLNLYDAIIDQRRGAQPPKQKEVLINGVFYKLKYCYTCNIYRGIRTVHCSICDNCVEKFDHHCPWVGNCIGARNYKYFIYFIFNLYILICITLAASIYKLTICMTALSNKGYNSEKIFIHIWSLATDSIILIIYTVLTLWFVIGLLCYHIYTIVTNQTTYEQIKTFYQNDNPFNIGVLNNIKEILFTKVRPSYINFENPKLQVIDQYSSHNIITYSDKSISIDQGIANISLPVSIDDKESNIIKDDIIDDDIHYEIEMKTDSQLLKNHDDEFIEKNKNLTNKNAFLSTERKSLKRVKEYNSLNSLGIDTESKSNNFKNKRISKKKTEDVDSPKINIISNRGIGKTVRSKDYKNKIITKISKIKLIKTIKKNLSEELNNDIEINNYQDKCIIDVNNNLGSLYIKNDVSSGSKTNNEVFSDIDNELDGTYYYSSRANNLADINKRTNEKKKKKQNKKYYIISIKNWEKNNTTTKIVENDKDYYNDNNNNDIYNMNTHKEKMIETNKIHENIHESKNNHYNNITRVRRKVEYKLLFKKKFPFILKHKNKIQTFYMIRDPKTENKSIHPYSTGNIEHENPSEILCMDNISIEDNEKEFKKINYFKKKNYHKIHQSNYSEINTNKLKNVISEKYSNSDFLNDINCNKYDDTNISNCNVKHGNLGKRESKESNKKLNRKRKEESIIDIRKNVVLCIYNYNTKGNSGKLPDKEKKITNLEKKNNLECKNVIYNIRDKKEKLITLLKYKRKGKKKHDSKISLAYLSQINNMDFDNFSQIYKRRYTKIYQWKCKKIQQEIIRRKKIKLLSRSSHKNIHTYYNNNKYFLENLNNLTDFQINNNELIKRYYQHDSLYSTAIKYNQFDNVKLYSYLTHMKNAQNRSDIKKKSKASKIFDLFTTFALIINCINIPSNNDNEY</sequence>
<evidence type="ECO:0000313" key="13">
    <source>
        <dbReference type="EMBL" id="CDU20579.1"/>
    </source>
</evidence>
<keyword evidence="5 11" id="KW-1133">Transmembrane helix</keyword>